<accession>A0A0C2H4T4</accession>
<proteinExistence type="predicted"/>
<name>A0A0C2H4T4_9BILA</name>
<dbReference type="AlphaFoldDB" id="A0A0C2H4T4"/>
<dbReference type="Proteomes" id="UP000054047">
    <property type="component" value="Unassembled WGS sequence"/>
</dbReference>
<organism evidence="1 2">
    <name type="scientific">Ancylostoma duodenale</name>
    <dbReference type="NCBI Taxonomy" id="51022"/>
    <lineage>
        <taxon>Eukaryota</taxon>
        <taxon>Metazoa</taxon>
        <taxon>Ecdysozoa</taxon>
        <taxon>Nematoda</taxon>
        <taxon>Chromadorea</taxon>
        <taxon>Rhabditida</taxon>
        <taxon>Rhabditina</taxon>
        <taxon>Rhabditomorpha</taxon>
        <taxon>Strongyloidea</taxon>
        <taxon>Ancylostomatidae</taxon>
        <taxon>Ancylostomatinae</taxon>
        <taxon>Ancylostoma</taxon>
    </lineage>
</organism>
<reference evidence="1 2" key="1">
    <citation type="submission" date="2013-12" db="EMBL/GenBank/DDBJ databases">
        <title>Draft genome of the parsitic nematode Ancylostoma duodenale.</title>
        <authorList>
            <person name="Mitreva M."/>
        </authorList>
    </citation>
    <scope>NUCLEOTIDE SEQUENCE [LARGE SCALE GENOMIC DNA]</scope>
    <source>
        <strain evidence="1 2">Zhejiang</strain>
    </source>
</reference>
<dbReference type="EMBL" id="KN728111">
    <property type="protein sequence ID" value="KIH64356.1"/>
    <property type="molecule type" value="Genomic_DNA"/>
</dbReference>
<evidence type="ECO:0000313" key="1">
    <source>
        <dbReference type="EMBL" id="KIH64356.1"/>
    </source>
</evidence>
<sequence length="75" mass="7728">MLSVHSSGISANLVMLLKNLVSHRKPSSPSDLHASTVMPPGLEALPSLVIRARKEKADAAGGVDKLLALESAEGG</sequence>
<keyword evidence="2" id="KW-1185">Reference proteome</keyword>
<evidence type="ECO:0000313" key="2">
    <source>
        <dbReference type="Proteomes" id="UP000054047"/>
    </source>
</evidence>
<protein>
    <submittedName>
        <fullName evidence="1">Uncharacterized protein</fullName>
    </submittedName>
</protein>
<gene>
    <name evidence="1" type="ORF">ANCDUO_05331</name>
</gene>